<dbReference type="AlphaFoldDB" id="A0A1H7V3P6"/>
<dbReference type="Proteomes" id="UP000182764">
    <property type="component" value="Unassembled WGS sequence"/>
</dbReference>
<sequence length="71" mass="8312">MVHLKINLEQFGFKNEDIKYEVLEQTPTFIKARTTYPNGLVLTIEQTAEEISVDTNWRWRQESDGSLTPIQ</sequence>
<dbReference type="EMBL" id="FOBM01000002">
    <property type="protein sequence ID" value="SEM03786.1"/>
    <property type="molecule type" value="Genomic_DNA"/>
</dbReference>
<name>A0A1H7V3P6_9STRE</name>
<dbReference type="RefSeq" id="WP_074596962.1">
    <property type="nucleotide sequence ID" value="NZ_FNUH01000016.1"/>
</dbReference>
<accession>A0A1H7V3P6</accession>
<proteinExistence type="predicted"/>
<protein>
    <submittedName>
        <fullName evidence="1">Uncharacterized protein</fullName>
    </submittedName>
</protein>
<gene>
    <name evidence="1" type="ORF">SAMN04487839_10211</name>
</gene>
<reference evidence="1 2" key="1">
    <citation type="submission" date="2016-10" db="EMBL/GenBank/DDBJ databases">
        <authorList>
            <person name="de Groot N.N."/>
        </authorList>
    </citation>
    <scope>NUCLEOTIDE SEQUENCE [LARGE SCALE GENOMIC DNA]</scope>
    <source>
        <strain evidence="1 2">VTM1R29</strain>
    </source>
</reference>
<organism evidence="1 2">
    <name type="scientific">Streptococcus gallolyticus</name>
    <dbReference type="NCBI Taxonomy" id="315405"/>
    <lineage>
        <taxon>Bacteria</taxon>
        <taxon>Bacillati</taxon>
        <taxon>Bacillota</taxon>
        <taxon>Bacilli</taxon>
        <taxon>Lactobacillales</taxon>
        <taxon>Streptococcaceae</taxon>
        <taxon>Streptococcus</taxon>
    </lineage>
</organism>
<evidence type="ECO:0000313" key="1">
    <source>
        <dbReference type="EMBL" id="SEM03786.1"/>
    </source>
</evidence>
<evidence type="ECO:0000313" key="2">
    <source>
        <dbReference type="Proteomes" id="UP000182764"/>
    </source>
</evidence>